<dbReference type="EMBL" id="JBHFFA010000007">
    <property type="protein sequence ID" value="KAL2612236.1"/>
    <property type="molecule type" value="Genomic_DNA"/>
</dbReference>
<evidence type="ECO:0000313" key="3">
    <source>
        <dbReference type="EMBL" id="KAL2612236.1"/>
    </source>
</evidence>
<evidence type="ECO:0000313" key="4">
    <source>
        <dbReference type="Proteomes" id="UP001605036"/>
    </source>
</evidence>
<feature type="domain" description="FF" evidence="2">
    <location>
        <begin position="71"/>
        <end position="126"/>
    </location>
</feature>
<dbReference type="InterPro" id="IPR039726">
    <property type="entry name" value="Prp40-like"/>
</dbReference>
<protein>
    <recommendedName>
        <fullName evidence="2">FF domain-containing protein</fullName>
    </recommendedName>
</protein>
<gene>
    <name evidence="3" type="ORF">R1flu_023928</name>
</gene>
<feature type="domain" description="FF" evidence="2">
    <location>
        <begin position="132"/>
        <end position="193"/>
    </location>
</feature>
<dbReference type="FunFam" id="1.10.10.440:FF:000024">
    <property type="entry name" value="Pre-mRNA-processing protein 40A"/>
    <property type="match status" value="1"/>
</dbReference>
<dbReference type="InterPro" id="IPR036517">
    <property type="entry name" value="FF_domain_sf"/>
</dbReference>
<organism evidence="3 4">
    <name type="scientific">Riccia fluitans</name>
    <dbReference type="NCBI Taxonomy" id="41844"/>
    <lineage>
        <taxon>Eukaryota</taxon>
        <taxon>Viridiplantae</taxon>
        <taxon>Streptophyta</taxon>
        <taxon>Embryophyta</taxon>
        <taxon>Marchantiophyta</taxon>
        <taxon>Marchantiopsida</taxon>
        <taxon>Marchantiidae</taxon>
        <taxon>Marchantiales</taxon>
        <taxon>Ricciaceae</taxon>
        <taxon>Riccia</taxon>
    </lineage>
</organism>
<dbReference type="SMART" id="SM00441">
    <property type="entry name" value="FF"/>
    <property type="match status" value="2"/>
</dbReference>
<dbReference type="Gene3D" id="1.10.10.440">
    <property type="entry name" value="FF domain"/>
    <property type="match status" value="2"/>
</dbReference>
<dbReference type="PANTHER" id="PTHR11864:SF0">
    <property type="entry name" value="PRP40 PRE-MRNA PROCESSING FACTOR 40 HOMOLOG A (YEAST)"/>
    <property type="match status" value="1"/>
</dbReference>
<dbReference type="GO" id="GO:0005634">
    <property type="term" value="C:nucleus"/>
    <property type="evidence" value="ECO:0007669"/>
    <property type="project" value="UniProtKB-ARBA"/>
</dbReference>
<name>A0ABD1XWF4_9MARC</name>
<proteinExistence type="predicted"/>
<dbReference type="Pfam" id="PF01846">
    <property type="entry name" value="FF"/>
    <property type="match status" value="2"/>
</dbReference>
<sequence>MPDEMKLAREHVDKSPAAEVTVYRIICCAISYGSPCFYACAKRKRPLYKESSSRYLAQRKKLESEEKRLKQKKAREDFLSMLEESKDLTSSMRSSKALTLFENDPRFQAVDKDGEREELYEDYLVDLERKEREKAREERKKNLAEYRAFLESCDFIKANTQWRKGQDKLEDDERCSRLDKIDRLELFQGHLPVNEKVCLDDFPRVH</sequence>
<keyword evidence="1" id="KW-0175">Coiled coil</keyword>
<dbReference type="AlphaFoldDB" id="A0ABD1XWF4"/>
<evidence type="ECO:0000259" key="2">
    <source>
        <dbReference type="PROSITE" id="PS51676"/>
    </source>
</evidence>
<dbReference type="SUPFAM" id="SSF81698">
    <property type="entry name" value="FF domain"/>
    <property type="match status" value="2"/>
</dbReference>
<dbReference type="PANTHER" id="PTHR11864">
    <property type="entry name" value="PRE-MRNA-PROCESSING PROTEIN PRP40"/>
    <property type="match status" value="1"/>
</dbReference>
<evidence type="ECO:0000256" key="1">
    <source>
        <dbReference type="SAM" id="Coils"/>
    </source>
</evidence>
<keyword evidence="4" id="KW-1185">Reference proteome</keyword>
<dbReference type="InterPro" id="IPR002713">
    <property type="entry name" value="FF_domain"/>
</dbReference>
<comment type="caution">
    <text evidence="3">The sequence shown here is derived from an EMBL/GenBank/DDBJ whole genome shotgun (WGS) entry which is preliminary data.</text>
</comment>
<reference evidence="3 4" key="1">
    <citation type="submission" date="2024-09" db="EMBL/GenBank/DDBJ databases">
        <title>Chromosome-scale assembly of Riccia fluitans.</title>
        <authorList>
            <person name="Paukszto L."/>
            <person name="Sawicki J."/>
            <person name="Karawczyk K."/>
            <person name="Piernik-Szablinska J."/>
            <person name="Szczecinska M."/>
            <person name="Mazdziarz M."/>
        </authorList>
    </citation>
    <scope>NUCLEOTIDE SEQUENCE [LARGE SCALE GENOMIC DNA]</scope>
    <source>
        <strain evidence="3">Rf_01</strain>
        <tissue evidence="3">Aerial parts of the thallus</tissue>
    </source>
</reference>
<accession>A0ABD1XWF4</accession>
<feature type="coiled-coil region" evidence="1">
    <location>
        <begin position="120"/>
        <end position="147"/>
    </location>
</feature>
<dbReference type="Proteomes" id="UP001605036">
    <property type="component" value="Unassembled WGS sequence"/>
</dbReference>
<dbReference type="PROSITE" id="PS51676">
    <property type="entry name" value="FF"/>
    <property type="match status" value="2"/>
</dbReference>